<evidence type="ECO:0008006" key="3">
    <source>
        <dbReference type="Google" id="ProtNLM"/>
    </source>
</evidence>
<dbReference type="KEGG" id="alus:STSP2_00307"/>
<reference evidence="2" key="1">
    <citation type="submission" date="2017-02" db="EMBL/GenBank/DDBJ databases">
        <title>Comparative genomics and description of representatives of a novel lineage of planctomycetes thriving in anoxic sediments.</title>
        <authorList>
            <person name="Spring S."/>
            <person name="Bunk B."/>
            <person name="Sproer C."/>
        </authorList>
    </citation>
    <scope>NUCLEOTIDE SEQUENCE [LARGE SCALE GENOMIC DNA]</scope>
    <source>
        <strain evidence="2">ST-NAGAB-D1</strain>
    </source>
</reference>
<accession>A0A1U9NHD8</accession>
<organism evidence="1 2">
    <name type="scientific">Anaerohalosphaera lusitana</name>
    <dbReference type="NCBI Taxonomy" id="1936003"/>
    <lineage>
        <taxon>Bacteria</taxon>
        <taxon>Pseudomonadati</taxon>
        <taxon>Planctomycetota</taxon>
        <taxon>Phycisphaerae</taxon>
        <taxon>Sedimentisphaerales</taxon>
        <taxon>Anaerohalosphaeraceae</taxon>
        <taxon>Anaerohalosphaera</taxon>
    </lineage>
</organism>
<proteinExistence type="predicted"/>
<dbReference type="STRING" id="1936003.STSP2_00307"/>
<dbReference type="AlphaFoldDB" id="A0A1U9NHD8"/>
<evidence type="ECO:0000313" key="2">
    <source>
        <dbReference type="Proteomes" id="UP000189674"/>
    </source>
</evidence>
<sequence precursor="true">MKAIRYRLVIMGLVFLGFTFFCGCDPSAACYVVVEANDLQDSSAAALLSEAEIDRAIEIVDKIMQSREDMQVPQWYIEQKPEGGRWDNMFRVYGARKGASLERVVFYLYKEREGSLLCFEAFEFGGVRNNPRALELQQTVYNRFVNEFGERRVWSCVSSWEDGDDCSRLYRLRDKDD</sequence>
<dbReference type="PROSITE" id="PS51257">
    <property type="entry name" value="PROKAR_LIPOPROTEIN"/>
    <property type="match status" value="1"/>
</dbReference>
<evidence type="ECO:0000313" key="1">
    <source>
        <dbReference type="EMBL" id="AQT67164.1"/>
    </source>
</evidence>
<dbReference type="EMBL" id="CP019791">
    <property type="protein sequence ID" value="AQT67164.1"/>
    <property type="molecule type" value="Genomic_DNA"/>
</dbReference>
<dbReference type="Proteomes" id="UP000189674">
    <property type="component" value="Chromosome"/>
</dbReference>
<gene>
    <name evidence="1" type="ORF">STSP2_00307</name>
</gene>
<name>A0A1U9NHD8_9BACT</name>
<dbReference type="RefSeq" id="WP_146659183.1">
    <property type="nucleotide sequence ID" value="NZ_CP019791.1"/>
</dbReference>
<keyword evidence="2" id="KW-1185">Reference proteome</keyword>
<protein>
    <recommendedName>
        <fullName evidence="3">Lipoprotein</fullName>
    </recommendedName>
</protein>